<dbReference type="SUPFAM" id="SSF47413">
    <property type="entry name" value="lambda repressor-like DNA-binding domains"/>
    <property type="match status" value="1"/>
</dbReference>
<gene>
    <name evidence="3" type="ORF">HCJ93_28150</name>
</gene>
<protein>
    <submittedName>
        <fullName evidence="3">Helix-turn-helix domain-containing protein</fullName>
    </submittedName>
</protein>
<sequence>MTIEQPSFGQRVRELRRARGLSQGDLAGDGVSPSYVSLVESGRRVPSLKAARTIATRLGTTVEKLCEPGAGDSRRTHRLELVGQLVAARSSQLAGDWPAARRRLESVIEEAADSGLDEMGWEARWELAAVLERLDATDAREQTLRALADDPLTGAAPLLHVWVAAELSRLYRRQGDLGEAVRCAENAQAAANGLDADRPERGEAQVALLAAYVESGEWHRARDLADAVLEQTSRGADDQLRATALWAAAGVRHLDGHTETALKLLHQADDLLAPAVDMARRVRLTRARALLALEAGDDSAAALLEQARHAGALVPTPESASWLATLEVLADLRGADPSRALEHAAGIVPESPELPPLDRSRCAVMRARARRAAGREEEAEADFRTAAAGYETAGAYRLAMATWRELSDPGHPVGPDPHLVLMP</sequence>
<dbReference type="PROSITE" id="PS50943">
    <property type="entry name" value="HTH_CROC1"/>
    <property type="match status" value="1"/>
</dbReference>
<dbReference type="Gene3D" id="1.25.40.10">
    <property type="entry name" value="Tetratricopeptide repeat domain"/>
    <property type="match status" value="1"/>
</dbReference>
<dbReference type="InterPro" id="IPR011990">
    <property type="entry name" value="TPR-like_helical_dom_sf"/>
</dbReference>
<dbReference type="Gene3D" id="1.10.260.40">
    <property type="entry name" value="lambda repressor-like DNA-binding domains"/>
    <property type="match status" value="1"/>
</dbReference>
<accession>A0ABX1AF66</accession>
<dbReference type="Pfam" id="PF13560">
    <property type="entry name" value="HTH_31"/>
    <property type="match status" value="1"/>
</dbReference>
<dbReference type="SUPFAM" id="SSF48452">
    <property type="entry name" value="TPR-like"/>
    <property type="match status" value="1"/>
</dbReference>
<keyword evidence="1" id="KW-0238">DNA-binding</keyword>
<dbReference type="EMBL" id="JAATEM010000049">
    <property type="protein sequence ID" value="NJP53835.1"/>
    <property type="molecule type" value="Genomic_DNA"/>
</dbReference>
<comment type="caution">
    <text evidence="3">The sequence shown here is derived from an EMBL/GenBank/DDBJ whole genome shotgun (WGS) entry which is preliminary data.</text>
</comment>
<dbReference type="Proteomes" id="UP000730591">
    <property type="component" value="Unassembled WGS sequence"/>
</dbReference>
<proteinExistence type="predicted"/>
<dbReference type="PANTHER" id="PTHR46797:SF1">
    <property type="entry name" value="METHYLPHOSPHONATE SYNTHASE"/>
    <property type="match status" value="1"/>
</dbReference>
<reference evidence="3 4" key="1">
    <citation type="submission" date="2020-03" db="EMBL/GenBank/DDBJ databases">
        <title>WGS of actinomycetes isolated from Thailand.</title>
        <authorList>
            <person name="Thawai C."/>
        </authorList>
    </citation>
    <scope>NUCLEOTIDE SEQUENCE [LARGE SCALE GENOMIC DNA]</scope>
    <source>
        <strain evidence="3 4">SBST2-5</strain>
    </source>
</reference>
<dbReference type="PANTHER" id="PTHR46797">
    <property type="entry name" value="HTH-TYPE TRANSCRIPTIONAL REGULATOR"/>
    <property type="match status" value="1"/>
</dbReference>
<feature type="domain" description="HTH cro/C1-type" evidence="2">
    <location>
        <begin position="12"/>
        <end position="65"/>
    </location>
</feature>
<evidence type="ECO:0000313" key="4">
    <source>
        <dbReference type="Proteomes" id="UP000730591"/>
    </source>
</evidence>
<organism evidence="3 4">
    <name type="scientific">Streptomyces composti</name>
    <dbReference type="NCBI Taxonomy" id="2720025"/>
    <lineage>
        <taxon>Bacteria</taxon>
        <taxon>Bacillati</taxon>
        <taxon>Actinomycetota</taxon>
        <taxon>Actinomycetes</taxon>
        <taxon>Kitasatosporales</taxon>
        <taxon>Streptomycetaceae</taxon>
        <taxon>Streptomyces</taxon>
    </lineage>
</organism>
<evidence type="ECO:0000256" key="1">
    <source>
        <dbReference type="ARBA" id="ARBA00023125"/>
    </source>
</evidence>
<dbReference type="InterPro" id="IPR001387">
    <property type="entry name" value="Cro/C1-type_HTH"/>
</dbReference>
<dbReference type="InterPro" id="IPR050807">
    <property type="entry name" value="TransReg_Diox_bact_type"/>
</dbReference>
<dbReference type="InterPro" id="IPR010982">
    <property type="entry name" value="Lambda_DNA-bd_dom_sf"/>
</dbReference>
<keyword evidence="4" id="KW-1185">Reference proteome</keyword>
<name>A0ABX1AF66_9ACTN</name>
<evidence type="ECO:0000259" key="2">
    <source>
        <dbReference type="PROSITE" id="PS50943"/>
    </source>
</evidence>
<dbReference type="SMART" id="SM00530">
    <property type="entry name" value="HTH_XRE"/>
    <property type="match status" value="1"/>
</dbReference>
<evidence type="ECO:0000313" key="3">
    <source>
        <dbReference type="EMBL" id="NJP53835.1"/>
    </source>
</evidence>
<dbReference type="RefSeq" id="WP_167998657.1">
    <property type="nucleotide sequence ID" value="NZ_JAATEM010000049.1"/>
</dbReference>
<dbReference type="CDD" id="cd00093">
    <property type="entry name" value="HTH_XRE"/>
    <property type="match status" value="1"/>
</dbReference>